<dbReference type="InterPro" id="IPR000835">
    <property type="entry name" value="HTH_MarR-typ"/>
</dbReference>
<dbReference type="InterPro" id="IPR036388">
    <property type="entry name" value="WH-like_DNA-bd_sf"/>
</dbReference>
<dbReference type="EMBL" id="NGJX01000005">
    <property type="protein sequence ID" value="RSU02266.1"/>
    <property type="molecule type" value="Genomic_DNA"/>
</dbReference>
<dbReference type="Pfam" id="PF22381">
    <property type="entry name" value="Staph_reg_Sar_Rot"/>
    <property type="match status" value="1"/>
</dbReference>
<dbReference type="PANTHER" id="PTHR33164">
    <property type="entry name" value="TRANSCRIPTIONAL REGULATOR, MARR FAMILY"/>
    <property type="match status" value="1"/>
</dbReference>
<dbReference type="Proteomes" id="UP000288197">
    <property type="component" value="Unassembled WGS sequence"/>
</dbReference>
<evidence type="ECO:0000313" key="5">
    <source>
        <dbReference type="EMBL" id="NKC66869.1"/>
    </source>
</evidence>
<reference evidence="5 8" key="2">
    <citation type="submission" date="2020-03" db="EMBL/GenBank/DDBJ databases">
        <title>Bacterial samples isolated from urine from healthy bovine heifers (Gyr breed).</title>
        <authorList>
            <person name="Giannattasio-Ferraz S."/>
            <person name="Maskeri L."/>
            <person name="Penido A."/>
            <person name="Barbosa-Stancioli E.F."/>
            <person name="Putonti C."/>
        </authorList>
    </citation>
    <scope>NUCLEOTIDE SEQUENCE [LARGE SCALE GENOMIC DNA]</scope>
    <source>
        <strain evidence="5 8">UFMG-H7</strain>
    </source>
</reference>
<reference evidence="6 7" key="1">
    <citation type="submission" date="2017-05" db="EMBL/GenBank/DDBJ databases">
        <title>Vagococcus spp. assemblies.</title>
        <authorList>
            <person name="Gulvik C.A."/>
        </authorList>
    </citation>
    <scope>NUCLEOTIDE SEQUENCE [LARGE SCALE GENOMIC DNA]</scope>
    <source>
        <strain evidence="6 7">NCFB 2497</strain>
    </source>
</reference>
<dbReference type="SUPFAM" id="SSF46785">
    <property type="entry name" value="Winged helix' DNA-binding domain"/>
    <property type="match status" value="1"/>
</dbReference>
<keyword evidence="2" id="KW-0238">DNA-binding</keyword>
<dbReference type="InterPro" id="IPR055166">
    <property type="entry name" value="Transc_reg_Sar_Rot_HTH"/>
</dbReference>
<keyword evidence="1" id="KW-0805">Transcription regulation</keyword>
<proteinExistence type="predicted"/>
<gene>
    <name evidence="6" type="ORF">CBF32_06680</name>
    <name evidence="5" type="ORF">HED35_02090</name>
</gene>
<evidence type="ECO:0000313" key="6">
    <source>
        <dbReference type="EMBL" id="RSU02266.1"/>
    </source>
</evidence>
<dbReference type="SMART" id="SM00347">
    <property type="entry name" value="HTH_MARR"/>
    <property type="match status" value="1"/>
</dbReference>
<evidence type="ECO:0000256" key="2">
    <source>
        <dbReference type="ARBA" id="ARBA00023125"/>
    </source>
</evidence>
<dbReference type="GO" id="GO:0003677">
    <property type="term" value="F:DNA binding"/>
    <property type="evidence" value="ECO:0007669"/>
    <property type="project" value="UniProtKB-KW"/>
</dbReference>
<dbReference type="OrthoDB" id="288929at2"/>
<evidence type="ECO:0000256" key="1">
    <source>
        <dbReference type="ARBA" id="ARBA00023015"/>
    </source>
</evidence>
<dbReference type="PROSITE" id="PS50995">
    <property type="entry name" value="HTH_MARR_2"/>
    <property type="match status" value="1"/>
</dbReference>
<keyword evidence="3" id="KW-0804">Transcription</keyword>
<evidence type="ECO:0000313" key="8">
    <source>
        <dbReference type="Proteomes" id="UP000521358"/>
    </source>
</evidence>
<feature type="domain" description="HTH marR-type" evidence="4">
    <location>
        <begin position="1"/>
        <end position="140"/>
    </location>
</feature>
<dbReference type="InterPro" id="IPR039422">
    <property type="entry name" value="MarR/SlyA-like"/>
</dbReference>
<dbReference type="Proteomes" id="UP000521358">
    <property type="component" value="Unassembled WGS sequence"/>
</dbReference>
<comment type="caution">
    <text evidence="6">The sequence shown here is derived from an EMBL/GenBank/DDBJ whole genome shotgun (WGS) entry which is preliminary data.</text>
</comment>
<keyword evidence="7" id="KW-1185">Reference proteome</keyword>
<evidence type="ECO:0000259" key="4">
    <source>
        <dbReference type="PROSITE" id="PS50995"/>
    </source>
</evidence>
<accession>A0A369AX13</accession>
<protein>
    <submittedName>
        <fullName evidence="5">MarR family transcriptional regulator</fullName>
    </submittedName>
</protein>
<dbReference type="PANTHER" id="PTHR33164:SF43">
    <property type="entry name" value="HTH-TYPE TRANSCRIPTIONAL REPRESSOR YETL"/>
    <property type="match status" value="1"/>
</dbReference>
<evidence type="ECO:0000256" key="3">
    <source>
        <dbReference type="ARBA" id="ARBA00023163"/>
    </source>
</evidence>
<name>A0A369AX13_9ENTE</name>
<organism evidence="6 7">
    <name type="scientific">Vagococcus fluvialis</name>
    <dbReference type="NCBI Taxonomy" id="2738"/>
    <lineage>
        <taxon>Bacteria</taxon>
        <taxon>Bacillati</taxon>
        <taxon>Bacillota</taxon>
        <taxon>Bacilli</taxon>
        <taxon>Lactobacillales</taxon>
        <taxon>Enterococcaceae</taxon>
        <taxon>Vagococcus</taxon>
    </lineage>
</organism>
<evidence type="ECO:0000313" key="7">
    <source>
        <dbReference type="Proteomes" id="UP000288197"/>
    </source>
</evidence>
<dbReference type="GO" id="GO:0006950">
    <property type="term" value="P:response to stress"/>
    <property type="evidence" value="ECO:0007669"/>
    <property type="project" value="TreeGrafter"/>
</dbReference>
<dbReference type="GO" id="GO:0003700">
    <property type="term" value="F:DNA-binding transcription factor activity"/>
    <property type="evidence" value="ECO:0007669"/>
    <property type="project" value="InterPro"/>
</dbReference>
<dbReference type="AlphaFoldDB" id="A0A369AX13"/>
<dbReference type="EMBL" id="JAAVMB010000001">
    <property type="protein sequence ID" value="NKC66869.1"/>
    <property type="molecule type" value="Genomic_DNA"/>
</dbReference>
<dbReference type="Gene3D" id="1.10.10.10">
    <property type="entry name" value="Winged helix-like DNA-binding domain superfamily/Winged helix DNA-binding domain"/>
    <property type="match status" value="1"/>
</dbReference>
<sequence length="150" mass="17377">MTEMNKWNQALVFGAITRVKLQHILDKLAETEDLTGQQMVVLLGLRNNGVSSVGKISDTFLLKQTNVSSLIKKMEQTGLLMRQRNGEDVRIVDLSLTKEGNEKVDRLIERIEASYQKLKDDNSVQFEFEELRKSFLDISQIIDYFYKQEF</sequence>
<dbReference type="InterPro" id="IPR036390">
    <property type="entry name" value="WH_DNA-bd_sf"/>
</dbReference>